<evidence type="ECO:0000313" key="9">
    <source>
        <dbReference type="Proteomes" id="UP001516400"/>
    </source>
</evidence>
<feature type="domain" description="Chitin-binding type-2" evidence="7">
    <location>
        <begin position="1026"/>
        <end position="1085"/>
    </location>
</feature>
<feature type="domain" description="Chitin-binding type-2" evidence="7">
    <location>
        <begin position="736"/>
        <end position="795"/>
    </location>
</feature>
<keyword evidence="3" id="KW-0677">Repeat</keyword>
<accession>A0ABD2PHT8</accession>
<dbReference type="Gene3D" id="2.170.140.10">
    <property type="entry name" value="Chitin binding domain"/>
    <property type="match status" value="4"/>
</dbReference>
<keyword evidence="4" id="KW-1015">Disulfide bond</keyword>
<gene>
    <name evidence="8" type="ORF">HHI36_023955</name>
</gene>
<feature type="domain" description="Chitin-binding type-2" evidence="7">
    <location>
        <begin position="885"/>
        <end position="944"/>
    </location>
</feature>
<dbReference type="EMBL" id="JABFTP020000188">
    <property type="protein sequence ID" value="KAL3290563.1"/>
    <property type="molecule type" value="Genomic_DNA"/>
</dbReference>
<name>A0ABD2PHT8_9CUCU</name>
<feature type="domain" description="Chitin-binding type-2" evidence="7">
    <location>
        <begin position="456"/>
        <end position="515"/>
    </location>
</feature>
<evidence type="ECO:0000256" key="4">
    <source>
        <dbReference type="ARBA" id="ARBA00023157"/>
    </source>
</evidence>
<dbReference type="InterPro" id="IPR036508">
    <property type="entry name" value="Chitin-bd_dom_sf"/>
</dbReference>
<organism evidence="8 9">
    <name type="scientific">Cryptolaemus montrouzieri</name>
    <dbReference type="NCBI Taxonomy" id="559131"/>
    <lineage>
        <taxon>Eukaryota</taxon>
        <taxon>Metazoa</taxon>
        <taxon>Ecdysozoa</taxon>
        <taxon>Arthropoda</taxon>
        <taxon>Hexapoda</taxon>
        <taxon>Insecta</taxon>
        <taxon>Pterygota</taxon>
        <taxon>Neoptera</taxon>
        <taxon>Endopterygota</taxon>
        <taxon>Coleoptera</taxon>
        <taxon>Polyphaga</taxon>
        <taxon>Cucujiformia</taxon>
        <taxon>Coccinelloidea</taxon>
        <taxon>Coccinellidae</taxon>
        <taxon>Scymninae</taxon>
        <taxon>Scymnini</taxon>
        <taxon>Cryptolaemus</taxon>
    </lineage>
</organism>
<feature type="domain" description="Chitin-binding type-2" evidence="7">
    <location>
        <begin position="1097"/>
        <end position="1156"/>
    </location>
</feature>
<evidence type="ECO:0000259" key="7">
    <source>
        <dbReference type="PROSITE" id="PS50940"/>
    </source>
</evidence>
<feature type="domain" description="Chitin-binding type-2" evidence="7">
    <location>
        <begin position="95"/>
        <end position="154"/>
    </location>
</feature>
<keyword evidence="2 6" id="KW-0732">Signal</keyword>
<dbReference type="Proteomes" id="UP001516400">
    <property type="component" value="Unassembled WGS sequence"/>
</dbReference>
<keyword evidence="5" id="KW-0325">Glycoprotein</keyword>
<dbReference type="InterPro" id="IPR002557">
    <property type="entry name" value="Chitin-bd_dom"/>
</dbReference>
<dbReference type="PROSITE" id="PS50940">
    <property type="entry name" value="CHIT_BIND_II"/>
    <property type="match status" value="16"/>
</dbReference>
<dbReference type="InterPro" id="IPR051940">
    <property type="entry name" value="Chitin_bind-dev_reg"/>
</dbReference>
<evidence type="ECO:0000256" key="6">
    <source>
        <dbReference type="SAM" id="SignalP"/>
    </source>
</evidence>
<evidence type="ECO:0000256" key="5">
    <source>
        <dbReference type="ARBA" id="ARBA00023180"/>
    </source>
</evidence>
<evidence type="ECO:0000256" key="3">
    <source>
        <dbReference type="ARBA" id="ARBA00022737"/>
    </source>
</evidence>
<feature type="domain" description="Chitin-binding type-2" evidence="7">
    <location>
        <begin position="666"/>
        <end position="725"/>
    </location>
</feature>
<protein>
    <recommendedName>
        <fullName evidence="7">Chitin-binding type-2 domain-containing protein</fullName>
    </recommendedName>
</protein>
<comment type="caution">
    <text evidence="8">The sequence shown here is derived from an EMBL/GenBank/DDBJ whole genome shotgun (WGS) entry which is preliminary data.</text>
</comment>
<feature type="domain" description="Chitin-binding type-2" evidence="7">
    <location>
        <begin position="173"/>
        <end position="232"/>
    </location>
</feature>
<feature type="domain" description="Chitin-binding type-2" evidence="7">
    <location>
        <begin position="317"/>
        <end position="376"/>
    </location>
</feature>
<dbReference type="SUPFAM" id="SSF57625">
    <property type="entry name" value="Invertebrate chitin-binding proteins"/>
    <property type="match status" value="9"/>
</dbReference>
<dbReference type="AlphaFoldDB" id="A0ABD2PHT8"/>
<feature type="domain" description="Chitin-binding type-2" evidence="7">
    <location>
        <begin position="526"/>
        <end position="585"/>
    </location>
</feature>
<feature type="domain" description="Chitin-binding type-2" evidence="7">
    <location>
        <begin position="955"/>
        <end position="1014"/>
    </location>
</feature>
<dbReference type="GO" id="GO:0008061">
    <property type="term" value="F:chitin binding"/>
    <property type="evidence" value="ECO:0007669"/>
    <property type="project" value="UniProtKB-KW"/>
</dbReference>
<dbReference type="PANTHER" id="PTHR23301:SF0">
    <property type="entry name" value="CHITIN-BINDING TYPE-2 DOMAIN-CONTAINING PROTEIN-RELATED"/>
    <property type="match status" value="1"/>
</dbReference>
<feature type="domain" description="Chitin-binding type-2" evidence="7">
    <location>
        <begin position="387"/>
        <end position="446"/>
    </location>
</feature>
<evidence type="ECO:0000256" key="2">
    <source>
        <dbReference type="ARBA" id="ARBA00022729"/>
    </source>
</evidence>
<keyword evidence="9" id="KW-1185">Reference proteome</keyword>
<feature type="chain" id="PRO_5044876387" description="Chitin-binding type-2 domain-containing protein" evidence="6">
    <location>
        <begin position="18"/>
        <end position="1198"/>
    </location>
</feature>
<sequence>MRIQIIVTFLVCYALNGLDFTCIESGMFPNPKDATCQSYIFCLKMSDGVFIENTYTCANGTLFNSQLKTCSENVTCNILTQQTTENNISPEEFDDFNCTTQGRFPNKNDSTCNSYYFCYYLTNNQYMRSILYCPSGKKFDPILITCSASYNCQQNTTTAIIDSTTIQSTTTAGFECISQGKFPVEEDVSCSLYYYCLYLPTGAYVQRIYSCPQGTKFDWKLQTCSQNFNCTSTTTTPNRVMRSTILETFKCSSAGKYPVENTNCSMYYYCFYLPNNELAQQLYGCPADQRFHPGLQECSTDYNCPVTATTVVSSTSYFECSTVGKFPVEEDTTCTTYYYCFYLPNGEISKQLYGCYTGERFDPELQTCTHNYQCPLPTTTATSSSGYFECTGVGKFPVEQDTTCSTYYYCFYLPDGELGKQLYGCYAGEKFDPELQTCTHDYHCPLTTTTTSASSYFECTEVGKFPVEQDNTCSTYYYCFYLPTGELDKQLYSCYTGERFDPELQTCTHDYQCTLASTTVPSTRSYFECTGVGKFQVDQDTTCSMYYYCFYLPTGELGKQLYACTAGEKFDPGLQKCTSDYQCQFPTTTATFTNSYFECTGIGKFPVEQDTSCSMYYYCFYLPNGQFSNQLYGCSSGARFDPVLQKCTYDYQCPFSTTTVTSTSSYFECTQVGKFPVEQDTTCSTYYYCFYLPDGELGKQLYGCSAGERFDPELQQCTRGYQCPLLTTAATSTTGYFECTGVGKYPVEQDSTCSTYYYCFYLPNGELGKQLYGCSAGERFDPESQKCSEDYQCPTLITLLTDTSNSFKCSRLGNFSVENDITCSSYYHCFYLPSGELSKRLPNGDFGKRLYDCEAGKRFNPELQICTDDYQCPASNTKAIDSTGDFKCSRTGKFPVQEDTICSSYYYCFYFPNGEFGKRIYDCDAGKRFNPELQICSQDYMCPTTLTATTNTSANFKCTRVGNFLNEADATCSSYYYCFHLPNGEFGKQLYGCAAGERFNPELQVCSRNYQCVTPATIPTSTISNHFKCTGVGNFRVREDTTCRSYYYCFHLPNGEFGKQLYGCAAGERFNPELQICSRNYHCKALTTTETSSIANHFKCTGVGNFPVEEDVTCSSFYNCFYLPNGKFGKQLFGCAAGERFNPNRQLCERSYYCTSKSFNIFSNESTHFKSSTTNYVMLTPSQIENKDRNWEGHIKSS</sequence>
<proteinExistence type="predicted"/>
<keyword evidence="1" id="KW-0147">Chitin-binding</keyword>
<feature type="domain" description="Chitin-binding type-2" evidence="7">
    <location>
        <begin position="248"/>
        <end position="306"/>
    </location>
</feature>
<feature type="domain" description="Chitin-binding type-2" evidence="7">
    <location>
        <begin position="19"/>
        <end position="78"/>
    </location>
</feature>
<reference evidence="8 9" key="1">
    <citation type="journal article" date="2021" name="BMC Biol.">
        <title>Horizontally acquired antibacterial genes associated with adaptive radiation of ladybird beetles.</title>
        <authorList>
            <person name="Li H.S."/>
            <person name="Tang X.F."/>
            <person name="Huang Y.H."/>
            <person name="Xu Z.Y."/>
            <person name="Chen M.L."/>
            <person name="Du X.Y."/>
            <person name="Qiu B.Y."/>
            <person name="Chen P.T."/>
            <person name="Zhang W."/>
            <person name="Slipinski A."/>
            <person name="Escalona H.E."/>
            <person name="Waterhouse R.M."/>
            <person name="Zwick A."/>
            <person name="Pang H."/>
        </authorList>
    </citation>
    <scope>NUCLEOTIDE SEQUENCE [LARGE SCALE GENOMIC DNA]</scope>
    <source>
        <strain evidence="8">SYSU2018</strain>
    </source>
</reference>
<evidence type="ECO:0000256" key="1">
    <source>
        <dbReference type="ARBA" id="ARBA00022669"/>
    </source>
</evidence>
<feature type="signal peptide" evidence="6">
    <location>
        <begin position="1"/>
        <end position="17"/>
    </location>
</feature>
<dbReference type="PANTHER" id="PTHR23301">
    <property type="entry name" value="CHITIN BINDING PERITROPHIN-A"/>
    <property type="match status" value="1"/>
</dbReference>
<evidence type="ECO:0000313" key="8">
    <source>
        <dbReference type="EMBL" id="KAL3290563.1"/>
    </source>
</evidence>
<feature type="domain" description="Chitin-binding type-2" evidence="7">
    <location>
        <begin position="806"/>
        <end position="874"/>
    </location>
</feature>
<feature type="domain" description="Chitin-binding type-2" evidence="7">
    <location>
        <begin position="596"/>
        <end position="655"/>
    </location>
</feature>
<dbReference type="SMART" id="SM00494">
    <property type="entry name" value="ChtBD2"/>
    <property type="match status" value="16"/>
</dbReference>